<accession>A0A223SAJ0</accession>
<dbReference type="Proteomes" id="UP000215005">
    <property type="component" value="Chromosome"/>
</dbReference>
<name>A0A223SAJ0_9ACTN</name>
<dbReference type="AlphaFoldDB" id="A0A223SAJ0"/>
<dbReference type="OrthoDB" id="9962290at2"/>
<dbReference type="RefSeq" id="WP_017620468.1">
    <property type="nucleotide sequence ID" value="NZ_ANBG01000327.1"/>
</dbReference>
<sequence>MKADHAPMEAERATAAQAAQDAYEARYPVAQRWNESEAAYAERLAHVKSMIRRNYSQDIEVAVRTLVQQPEATGKDVLAAMIDTRYGTQERETLDAILARRGRLE</sequence>
<organism evidence="1 2">
    <name type="scientific">Nocardiopsis gilva YIM 90087</name>
    <dbReference type="NCBI Taxonomy" id="1235441"/>
    <lineage>
        <taxon>Bacteria</taxon>
        <taxon>Bacillati</taxon>
        <taxon>Actinomycetota</taxon>
        <taxon>Actinomycetes</taxon>
        <taxon>Streptosporangiales</taxon>
        <taxon>Nocardiopsidaceae</taxon>
        <taxon>Nocardiopsis</taxon>
    </lineage>
</organism>
<dbReference type="KEGG" id="ngv:CDO52_21765"/>
<protein>
    <submittedName>
        <fullName evidence="1">Uncharacterized protein</fullName>
    </submittedName>
</protein>
<evidence type="ECO:0000313" key="2">
    <source>
        <dbReference type="Proteomes" id="UP000215005"/>
    </source>
</evidence>
<reference evidence="1 2" key="1">
    <citation type="submission" date="2017-08" db="EMBL/GenBank/DDBJ databases">
        <title>The complete genome sequence of Nocardiopsis gilva YIM 90087.</title>
        <authorList>
            <person name="Yin M."/>
            <person name="Tang S."/>
        </authorList>
    </citation>
    <scope>NUCLEOTIDE SEQUENCE [LARGE SCALE GENOMIC DNA]</scope>
    <source>
        <strain evidence="1 2">YIM 90087</strain>
    </source>
</reference>
<dbReference type="EMBL" id="CP022753">
    <property type="protein sequence ID" value="ASU85069.1"/>
    <property type="molecule type" value="Genomic_DNA"/>
</dbReference>
<evidence type="ECO:0000313" key="1">
    <source>
        <dbReference type="EMBL" id="ASU85069.1"/>
    </source>
</evidence>
<proteinExistence type="predicted"/>
<gene>
    <name evidence="1" type="ORF">CDO52_21765</name>
</gene>
<keyword evidence="2" id="KW-1185">Reference proteome</keyword>